<dbReference type="Pfam" id="PF07944">
    <property type="entry name" value="Beta-AFase-like_GH127_cat"/>
    <property type="match status" value="1"/>
</dbReference>
<feature type="domain" description="Non-reducing end beta-L-arabinofuranosidase-like GH127 middle" evidence="2">
    <location>
        <begin position="437"/>
        <end position="532"/>
    </location>
</feature>
<dbReference type="EMBL" id="QGGO01000023">
    <property type="protein sequence ID" value="PWK21651.1"/>
    <property type="molecule type" value="Genomic_DNA"/>
</dbReference>
<dbReference type="GO" id="GO:0005975">
    <property type="term" value="P:carbohydrate metabolic process"/>
    <property type="evidence" value="ECO:0007669"/>
    <property type="project" value="InterPro"/>
</dbReference>
<dbReference type="InterPro" id="IPR049046">
    <property type="entry name" value="Beta-AFase-like_GH127_middle"/>
</dbReference>
<comment type="caution">
    <text evidence="3">The sequence shown here is derived from an EMBL/GenBank/DDBJ whole genome shotgun (WGS) entry which is preliminary data.</text>
</comment>
<dbReference type="InterPro" id="IPR012878">
    <property type="entry name" value="Beta-AFase-like_GH127_cat"/>
</dbReference>
<evidence type="ECO:0000259" key="1">
    <source>
        <dbReference type="Pfam" id="PF07944"/>
    </source>
</evidence>
<name>A0A316DUA3_9BACT</name>
<dbReference type="Pfam" id="PF20736">
    <property type="entry name" value="Glyco_hydro127M"/>
    <property type="match status" value="1"/>
</dbReference>
<dbReference type="SUPFAM" id="SSF48208">
    <property type="entry name" value="Six-hairpin glycosidases"/>
    <property type="match status" value="1"/>
</dbReference>
<evidence type="ECO:0000259" key="2">
    <source>
        <dbReference type="Pfam" id="PF20736"/>
    </source>
</evidence>
<evidence type="ECO:0008006" key="5">
    <source>
        <dbReference type="Google" id="ProtNLM"/>
    </source>
</evidence>
<keyword evidence="4" id="KW-1185">Reference proteome</keyword>
<dbReference type="AlphaFoldDB" id="A0A316DUA3"/>
<dbReference type="PANTHER" id="PTHR31151">
    <property type="entry name" value="PROLINE-TRNA LIGASE (DUF1680)"/>
    <property type="match status" value="1"/>
</dbReference>
<evidence type="ECO:0000313" key="3">
    <source>
        <dbReference type="EMBL" id="PWK21651.1"/>
    </source>
</evidence>
<accession>A0A316DUA3</accession>
<organism evidence="3 4">
    <name type="scientific">Arcicella aurantiaca</name>
    <dbReference type="NCBI Taxonomy" id="591202"/>
    <lineage>
        <taxon>Bacteria</taxon>
        <taxon>Pseudomonadati</taxon>
        <taxon>Bacteroidota</taxon>
        <taxon>Cytophagia</taxon>
        <taxon>Cytophagales</taxon>
        <taxon>Flectobacillaceae</taxon>
        <taxon>Arcicella</taxon>
    </lineage>
</organism>
<dbReference type="OrthoDB" id="9757939at2"/>
<gene>
    <name evidence="3" type="ORF">LV89_03677</name>
</gene>
<dbReference type="Proteomes" id="UP000245489">
    <property type="component" value="Unassembled WGS sequence"/>
</dbReference>
<dbReference type="RefSeq" id="WP_109744366.1">
    <property type="nucleotide sequence ID" value="NZ_QGGO01000023.1"/>
</dbReference>
<sequence length="642" mass="73927">MKISFKLIVILIFWVNQFYGQSHYQGQHLDKFTLQDKLKPLAYSFDLSDVRLLDGRFKENMLREQNWLLSLSTKRLLHSFRSNAGIFDANEGGYFEVKKLGGWESLDCDLRGHSTGHLLSGLSLMYAQTGDERFKLKADSLVSGLAEVQKVLNQDGYLSAFPQELINRNIAGKRVWAPWYTLHKILSGLIDHYLYCNNPQALEVAKNMGLWAYKKLQPVTQEQRAVMLRNEFGGINEAFYNLYAITGKKEYQWLAEFFYHNEMLDPLKEGKDILNKKHANTYIPKLLGVTRDYELEGKGQGDSIATFFWNTVINHHSFVTGSNSDKEKFFKEDNLSEHLTGYTGETCNVYNMLKLTRHLFTHTADVKYADFYEKALFNHILGQQDPQTGMVAYFLPMLAGAHKVYSTPEDSFWCCVGSGFENHAKYGEAIYYHHENTLFVNLFIASRLNWKEKGVQVTQETTFPNSDKSTFTIETTQKQPFILNIRYPSWAKQGAIVLINGKKINVKQSAGTYIVLNRIWQNNDRVEVTFPMELSAQATNDNPDKVAFLYGPIVLAGEMGTENMISPAPYSNPTLYNDYYTYNYNVPQNLIKKVGIDKRNLANEIKSLEAKTLIFKTVKDGIILKPLFDIHRERYVIYWDLK</sequence>
<feature type="domain" description="Non-reducing end beta-L-arabinofuranosidase-like GH127 catalytic" evidence="1">
    <location>
        <begin position="49"/>
        <end position="428"/>
    </location>
</feature>
<evidence type="ECO:0000313" key="4">
    <source>
        <dbReference type="Proteomes" id="UP000245489"/>
    </source>
</evidence>
<reference evidence="3 4" key="1">
    <citation type="submission" date="2018-05" db="EMBL/GenBank/DDBJ databases">
        <title>Genomic Encyclopedia of Archaeal and Bacterial Type Strains, Phase II (KMG-II): from individual species to whole genera.</title>
        <authorList>
            <person name="Goeker M."/>
        </authorList>
    </citation>
    <scope>NUCLEOTIDE SEQUENCE [LARGE SCALE GENOMIC DNA]</scope>
    <source>
        <strain evidence="3 4">DSM 22214</strain>
    </source>
</reference>
<dbReference type="PANTHER" id="PTHR31151:SF0">
    <property type="entry name" value="PROLINE-TRNA LIGASE (DUF1680)"/>
    <property type="match status" value="1"/>
</dbReference>
<protein>
    <recommendedName>
        <fullName evidence="5">DUF4986 domain-containing protein</fullName>
    </recommendedName>
</protein>
<proteinExistence type="predicted"/>
<dbReference type="InterPro" id="IPR008928">
    <property type="entry name" value="6-hairpin_glycosidase_sf"/>
</dbReference>